<dbReference type="Proteomes" id="UP001203665">
    <property type="component" value="Unassembled WGS sequence"/>
</dbReference>
<name>A0ABT0XI57_9BACI</name>
<evidence type="ECO:0000256" key="3">
    <source>
        <dbReference type="SAM" id="MobiDB-lite"/>
    </source>
</evidence>
<feature type="compositionally biased region" description="Gly residues" evidence="3">
    <location>
        <begin position="111"/>
        <end position="120"/>
    </location>
</feature>
<gene>
    <name evidence="4" type="ORF">NDM98_08780</name>
</gene>
<protein>
    <submittedName>
        <fullName evidence="4">Head fiber protein</fullName>
    </submittedName>
</protein>
<feature type="compositionally biased region" description="Low complexity" evidence="3">
    <location>
        <begin position="121"/>
        <end position="130"/>
    </location>
</feature>
<evidence type="ECO:0000256" key="2">
    <source>
        <dbReference type="ARBA" id="ARBA00022581"/>
    </source>
</evidence>
<organism evidence="4 5">
    <name type="scientific">Alkalicoccobacillus plakortidis</name>
    <dbReference type="NCBI Taxonomy" id="444060"/>
    <lineage>
        <taxon>Bacteria</taxon>
        <taxon>Bacillati</taxon>
        <taxon>Bacillota</taxon>
        <taxon>Bacilli</taxon>
        <taxon>Bacillales</taxon>
        <taxon>Bacillaceae</taxon>
        <taxon>Alkalicoccobacillus</taxon>
    </lineage>
</organism>
<dbReference type="Pfam" id="PF11133">
    <property type="entry name" value="Phage_head_fibr"/>
    <property type="match status" value="1"/>
</dbReference>
<keyword evidence="2" id="KW-0945">Host-virus interaction</keyword>
<comment type="caution">
    <text evidence="4">The sequence shown here is derived from an EMBL/GenBank/DDBJ whole genome shotgun (WGS) entry which is preliminary data.</text>
</comment>
<dbReference type="EMBL" id="JAMQJY010000001">
    <property type="protein sequence ID" value="MCM2675578.1"/>
    <property type="molecule type" value="Genomic_DNA"/>
</dbReference>
<sequence>MKVLVNSDILANRLLSLESEEGAAPTIAHTEAGGTPDFHSTRAIEADSVVDVNFSGKSTWRIEAGEAIVAGVRVQAGEDGVLINAVESDIGYVTATVEEGEIATLVRTAGSIGGGEGEPGPQGEQGPQGPRGTKGDKGDKGDPGESQFTADEVTALKALIQE</sequence>
<dbReference type="InterPro" id="IPR022741">
    <property type="entry name" value="Phage_B103_Gp8"/>
</dbReference>
<dbReference type="Gene3D" id="1.20.5.320">
    <property type="entry name" value="6-Phosphogluconate Dehydrogenase, domain 3"/>
    <property type="match status" value="1"/>
</dbReference>
<evidence type="ECO:0000313" key="4">
    <source>
        <dbReference type="EMBL" id="MCM2675578.1"/>
    </source>
</evidence>
<comment type="subcellular location">
    <subcellularLocation>
        <location evidence="1">Virion</location>
    </subcellularLocation>
</comment>
<feature type="region of interest" description="Disordered" evidence="3">
    <location>
        <begin position="110"/>
        <end position="153"/>
    </location>
</feature>
<proteinExistence type="predicted"/>
<keyword evidence="5" id="KW-1185">Reference proteome</keyword>
<accession>A0ABT0XI57</accession>
<reference evidence="4" key="1">
    <citation type="submission" date="2022-06" db="EMBL/GenBank/DDBJ databases">
        <title>Alkalicoccobacillus porphyridii sp. nov., isolated from a marine red alga, Porphyridium purpureum and reclassification of Shouchella plakortidis and Shouchella gibsonii as Alkalicoccobacillus plakortidis comb. nov. and Alkalicoccobacillus gibsonii comb. nov.</title>
        <authorList>
            <person name="Kim K.H."/>
            <person name="Lee J.K."/>
            <person name="Han D.M."/>
            <person name="Baek J.H."/>
            <person name="Jeon C.O."/>
        </authorList>
    </citation>
    <scope>NUCLEOTIDE SEQUENCE</scope>
    <source>
        <strain evidence="4">DSM 19153</strain>
    </source>
</reference>
<feature type="compositionally biased region" description="Basic and acidic residues" evidence="3">
    <location>
        <begin position="133"/>
        <end position="143"/>
    </location>
</feature>
<evidence type="ECO:0000313" key="5">
    <source>
        <dbReference type="Proteomes" id="UP001203665"/>
    </source>
</evidence>
<dbReference type="RefSeq" id="WP_251606457.1">
    <property type="nucleotide sequence ID" value="NZ_JAMQJY010000001.1"/>
</dbReference>
<evidence type="ECO:0000256" key="1">
    <source>
        <dbReference type="ARBA" id="ARBA00004328"/>
    </source>
</evidence>